<name>A0ABT3BHA1_9RHOB</name>
<dbReference type="RefSeq" id="WP_263845246.1">
    <property type="nucleotide sequence ID" value="NZ_JALIEB010000011.1"/>
</dbReference>
<evidence type="ECO:0000313" key="2">
    <source>
        <dbReference type="Proteomes" id="UP001208690"/>
    </source>
</evidence>
<organism evidence="1 2">
    <name type="scientific">Roseobacter sinensis</name>
    <dbReference type="NCBI Taxonomy" id="2931391"/>
    <lineage>
        <taxon>Bacteria</taxon>
        <taxon>Pseudomonadati</taxon>
        <taxon>Pseudomonadota</taxon>
        <taxon>Alphaproteobacteria</taxon>
        <taxon>Rhodobacterales</taxon>
        <taxon>Roseobacteraceae</taxon>
        <taxon>Roseobacter</taxon>
    </lineage>
</organism>
<protein>
    <submittedName>
        <fullName evidence="1">N-formylglutamate amidohydrolase</fullName>
    </submittedName>
</protein>
<dbReference type="Gene3D" id="3.40.630.40">
    <property type="entry name" value="Zn-dependent exopeptidases"/>
    <property type="match status" value="1"/>
</dbReference>
<comment type="caution">
    <text evidence="1">The sequence shown here is derived from an EMBL/GenBank/DDBJ whole genome shotgun (WGS) entry which is preliminary data.</text>
</comment>
<evidence type="ECO:0000313" key="1">
    <source>
        <dbReference type="EMBL" id="MCV3272927.1"/>
    </source>
</evidence>
<keyword evidence="2" id="KW-1185">Reference proteome</keyword>
<sequence length="268" mass="30006">MPVKIVRGDSPLILTLPHAATDIPMVVMRRLNARGQALTDTDWHVDHLFEGLVEDATVIRANFHRYLCNANGNPTRSTTDQATDPDAIVPVCNLDRELIWRVPPTRGEMRRWGAAFHTPYHAAIAAEVAYRRAKHGHALLIDCHAVRQHAAPGTLRALPDIGIRTNRGASCDHALAARLAGICMSATSYETAIHEGETDGWTVSRYGRPKQNVHALQVEVARSCYLSDDDGHWRYDREKAEPLREVLRDLLVTARNWAPQRSSFPLQH</sequence>
<dbReference type="InterPro" id="IPR007709">
    <property type="entry name" value="N-FG_amidohydro"/>
</dbReference>
<dbReference type="Proteomes" id="UP001208690">
    <property type="component" value="Unassembled WGS sequence"/>
</dbReference>
<reference evidence="1 2" key="1">
    <citation type="submission" date="2022-04" db="EMBL/GenBank/DDBJ databases">
        <title>Roseobacter sp. WL0113 is a bacterium isolated from neritic sediment.</title>
        <authorList>
            <person name="Wang L."/>
            <person name="He W."/>
            <person name="Zhang D.-F."/>
        </authorList>
    </citation>
    <scope>NUCLEOTIDE SEQUENCE [LARGE SCALE GENOMIC DNA]</scope>
    <source>
        <strain evidence="1 2">WL0113</strain>
    </source>
</reference>
<gene>
    <name evidence="1" type="ORF">MUB52_15945</name>
</gene>
<dbReference type="Pfam" id="PF05013">
    <property type="entry name" value="FGase"/>
    <property type="match status" value="1"/>
</dbReference>
<accession>A0ABT3BHA1</accession>
<proteinExistence type="predicted"/>
<dbReference type="SUPFAM" id="SSF53187">
    <property type="entry name" value="Zn-dependent exopeptidases"/>
    <property type="match status" value="1"/>
</dbReference>
<dbReference type="EMBL" id="JALIEB010000011">
    <property type="protein sequence ID" value="MCV3272927.1"/>
    <property type="molecule type" value="Genomic_DNA"/>
</dbReference>